<keyword evidence="3" id="KW-1185">Reference proteome</keyword>
<evidence type="ECO:0000313" key="2">
    <source>
        <dbReference type="EMBL" id="MCG2587781.1"/>
    </source>
</evidence>
<proteinExistence type="predicted"/>
<reference evidence="2" key="2">
    <citation type="submission" date="2024-05" db="EMBL/GenBank/DDBJ databases">
        <title>Rhodohalobacter halophilus gen. nov., sp. nov., a moderately halophilic member of the family Balneolaceae.</title>
        <authorList>
            <person name="Xia J."/>
        </authorList>
    </citation>
    <scope>NUCLEOTIDE SEQUENCE</scope>
    <source>
        <strain evidence="2">WB101</strain>
    </source>
</reference>
<dbReference type="EMBL" id="JAKLWS010000003">
    <property type="protein sequence ID" value="MCG2587781.1"/>
    <property type="molecule type" value="Genomic_DNA"/>
</dbReference>
<evidence type="ECO:0000313" key="3">
    <source>
        <dbReference type="Proteomes" id="UP001165366"/>
    </source>
</evidence>
<reference evidence="2" key="1">
    <citation type="submission" date="2022-01" db="EMBL/GenBank/DDBJ databases">
        <authorList>
            <person name="Wang Y."/>
        </authorList>
    </citation>
    <scope>NUCLEOTIDE SEQUENCE</scope>
    <source>
        <strain evidence="2">WB101</strain>
    </source>
</reference>
<organism evidence="2 3">
    <name type="scientific">Rhodohalobacter sulfatireducens</name>
    <dbReference type="NCBI Taxonomy" id="2911366"/>
    <lineage>
        <taxon>Bacteria</taxon>
        <taxon>Pseudomonadati</taxon>
        <taxon>Balneolota</taxon>
        <taxon>Balneolia</taxon>
        <taxon>Balneolales</taxon>
        <taxon>Balneolaceae</taxon>
        <taxon>Rhodohalobacter</taxon>
    </lineage>
</organism>
<dbReference type="Proteomes" id="UP001165366">
    <property type="component" value="Unassembled WGS sequence"/>
</dbReference>
<gene>
    <name evidence="2" type="ORF">L6773_04345</name>
</gene>
<feature type="domain" description="HEPN AbiU2-like" evidence="1">
    <location>
        <begin position="4"/>
        <end position="188"/>
    </location>
</feature>
<comment type="caution">
    <text evidence="2">The sequence shown here is derived from an EMBL/GenBank/DDBJ whole genome shotgun (WGS) entry which is preliminary data.</text>
</comment>
<dbReference type="Pfam" id="PF18734">
    <property type="entry name" value="HEPN_AbiU2"/>
    <property type="match status" value="1"/>
</dbReference>
<sequence>MDREEIIAHLKELRDSVLYTGTLLHQMNLLIEWEENDPDDEAGIRGQFFGMISVCFYRVIVLECYKLIWDTEHQNLYQFLNQLSRYYDEIKPEDGDGRKVEKKEYVNLIRMQKKSLSKFDDVKDNIQKLRNNLIAHSDKDYYLNKYQVSRDFPVSWAEINELLDLIKLIIRKHYSLLTNADIDMSRIHSSQNARLYLTRLRAMERFWKNKNINKIRKSAFFSEDYNPDDVFMK</sequence>
<evidence type="ECO:0000259" key="1">
    <source>
        <dbReference type="Pfam" id="PF18734"/>
    </source>
</evidence>
<accession>A0ABS9KAB5</accession>
<protein>
    <recommendedName>
        <fullName evidence="1">HEPN AbiU2-like domain-containing protein</fullName>
    </recommendedName>
</protein>
<dbReference type="RefSeq" id="WP_237852624.1">
    <property type="nucleotide sequence ID" value="NZ_JAKLWS010000003.1"/>
</dbReference>
<name>A0ABS9KAB5_9BACT</name>
<dbReference type="InterPro" id="IPR040704">
    <property type="entry name" value="HEPN_AbiU2"/>
</dbReference>